<evidence type="ECO:0000313" key="1">
    <source>
        <dbReference type="EMBL" id="KAF2807716.1"/>
    </source>
</evidence>
<dbReference type="RefSeq" id="XP_033574680.1">
    <property type="nucleotide sequence ID" value="XM_033728787.1"/>
</dbReference>
<reference evidence="3" key="3">
    <citation type="submission" date="2025-04" db="UniProtKB">
        <authorList>
            <consortium name="RefSeq"/>
        </authorList>
    </citation>
    <scope>IDENTIFICATION</scope>
    <source>
        <strain evidence="3">CBS 304.34</strain>
    </source>
</reference>
<protein>
    <submittedName>
        <fullName evidence="1 3">Uncharacterized protein</fullName>
    </submittedName>
</protein>
<dbReference type="Proteomes" id="UP000504636">
    <property type="component" value="Unplaced"/>
</dbReference>
<dbReference type="GeneID" id="54469680"/>
<dbReference type="AlphaFoldDB" id="A0A6A6YFW9"/>
<gene>
    <name evidence="1 3" type="ORF">BDZ99DRAFT_63453</name>
</gene>
<dbReference type="EMBL" id="MU003704">
    <property type="protein sequence ID" value="KAF2807716.1"/>
    <property type="molecule type" value="Genomic_DNA"/>
</dbReference>
<reference evidence="3" key="2">
    <citation type="submission" date="2020-04" db="EMBL/GenBank/DDBJ databases">
        <authorList>
            <consortium name="NCBI Genome Project"/>
        </authorList>
    </citation>
    <scope>NUCLEOTIDE SEQUENCE</scope>
    <source>
        <strain evidence="3">CBS 304.34</strain>
    </source>
</reference>
<reference evidence="1 3" key="1">
    <citation type="journal article" date="2020" name="Stud. Mycol.">
        <title>101 Dothideomycetes genomes: a test case for predicting lifestyles and emergence of pathogens.</title>
        <authorList>
            <person name="Haridas S."/>
            <person name="Albert R."/>
            <person name="Binder M."/>
            <person name="Bloem J."/>
            <person name="Labutti K."/>
            <person name="Salamov A."/>
            <person name="Andreopoulos B."/>
            <person name="Baker S."/>
            <person name="Barry K."/>
            <person name="Bills G."/>
            <person name="Bluhm B."/>
            <person name="Cannon C."/>
            <person name="Castanera R."/>
            <person name="Culley D."/>
            <person name="Daum C."/>
            <person name="Ezra D."/>
            <person name="Gonzalez J."/>
            <person name="Henrissat B."/>
            <person name="Kuo A."/>
            <person name="Liang C."/>
            <person name="Lipzen A."/>
            <person name="Lutzoni F."/>
            <person name="Magnuson J."/>
            <person name="Mondo S."/>
            <person name="Nolan M."/>
            <person name="Ohm R."/>
            <person name="Pangilinan J."/>
            <person name="Park H.-J."/>
            <person name="Ramirez L."/>
            <person name="Alfaro M."/>
            <person name="Sun H."/>
            <person name="Tritt A."/>
            <person name="Yoshinaga Y."/>
            <person name="Zwiers L.-H."/>
            <person name="Turgeon B."/>
            <person name="Goodwin S."/>
            <person name="Spatafora J."/>
            <person name="Crous P."/>
            <person name="Grigoriev I."/>
        </authorList>
    </citation>
    <scope>NUCLEOTIDE SEQUENCE</scope>
    <source>
        <strain evidence="1 3">CBS 304.34</strain>
    </source>
</reference>
<evidence type="ECO:0000313" key="2">
    <source>
        <dbReference type="Proteomes" id="UP000504636"/>
    </source>
</evidence>
<evidence type="ECO:0000313" key="3">
    <source>
        <dbReference type="RefSeq" id="XP_033574680.1"/>
    </source>
</evidence>
<sequence length="250" mass="27556">MLIAMTAGVAVGLSQRPSASDESWYWSSWSPSFRRHGSQERGENCIAKDTTSWPRIQIADCFFRITIVLAKEYATYVVSLNKTCERRSGVAVASTCERQTSRFLLSLDVAVPTSPAPFRVPFLVQAKSQSASPAMARGDPPSDVWLSELVPGRNDAMHVHVLRMKQARRGYPSALSFNRTNSGRRIVCSTWNAVVGIPEVSGCNPDISPQHLSTFCPTSRETCEQRGRTLGKPEVEKGWDTCSLTKSSVV</sequence>
<organism evidence="1">
    <name type="scientific">Mytilinidion resinicola</name>
    <dbReference type="NCBI Taxonomy" id="574789"/>
    <lineage>
        <taxon>Eukaryota</taxon>
        <taxon>Fungi</taxon>
        <taxon>Dikarya</taxon>
        <taxon>Ascomycota</taxon>
        <taxon>Pezizomycotina</taxon>
        <taxon>Dothideomycetes</taxon>
        <taxon>Pleosporomycetidae</taxon>
        <taxon>Mytilinidiales</taxon>
        <taxon>Mytilinidiaceae</taxon>
        <taxon>Mytilinidion</taxon>
    </lineage>
</organism>
<name>A0A6A6YFW9_9PEZI</name>
<proteinExistence type="predicted"/>
<keyword evidence="2" id="KW-1185">Reference proteome</keyword>
<accession>A0A6A6YFW9</accession>